<keyword evidence="7" id="KW-1185">Reference proteome</keyword>
<gene>
    <name evidence="6" type="ORF">Scinn_45970</name>
</gene>
<organism evidence="6 7">
    <name type="scientific">Streptomyces virginiae</name>
    <name type="common">Streptomyces cinnamonensis</name>
    <dbReference type="NCBI Taxonomy" id="1961"/>
    <lineage>
        <taxon>Bacteria</taxon>
        <taxon>Bacillati</taxon>
        <taxon>Actinomycetota</taxon>
        <taxon>Actinomycetes</taxon>
        <taxon>Kitasatosporales</taxon>
        <taxon>Streptomycetaceae</taxon>
        <taxon>Streptomyces</taxon>
    </lineage>
</organism>
<proteinExistence type="predicted"/>
<reference evidence="7" key="1">
    <citation type="submission" date="2020-09" db="EMBL/GenBank/DDBJ databases">
        <title>Whole genome shotgun sequence of Streptomyces cinnamonensis NBRC 15873.</title>
        <authorList>
            <person name="Komaki H."/>
            <person name="Tamura T."/>
        </authorList>
    </citation>
    <scope>NUCLEOTIDE SEQUENCE [LARGE SCALE GENOMIC DNA]</scope>
    <source>
        <strain evidence="7">NBRC 15873</strain>
    </source>
</reference>
<evidence type="ECO:0000256" key="3">
    <source>
        <dbReference type="ARBA" id="ARBA00022840"/>
    </source>
</evidence>
<dbReference type="Pfam" id="PF13304">
    <property type="entry name" value="AAA_21"/>
    <property type="match status" value="1"/>
</dbReference>
<accession>A0ABQ3NQV6</accession>
<feature type="domain" description="ATPase AAA-type core" evidence="5">
    <location>
        <begin position="4"/>
        <end position="61"/>
    </location>
</feature>
<dbReference type="Proteomes" id="UP000660554">
    <property type="component" value="Unassembled WGS sequence"/>
</dbReference>
<evidence type="ECO:0000256" key="2">
    <source>
        <dbReference type="ARBA" id="ARBA00022741"/>
    </source>
</evidence>
<sequence length="112" mass="11691">MGGYSRGMKQKLGLVQALQHDPQLVVLDEPTEGLDPLVQEMFFELMEQAAADGRTVLLSSHVLPEVQRACGRVAIVREGDAPFGARGTVGAPLGGRPGGAPRTPERGGGSTA</sequence>
<dbReference type="InterPro" id="IPR051782">
    <property type="entry name" value="ABC_Transporter_VariousFunc"/>
</dbReference>
<comment type="caution">
    <text evidence="6">The sequence shown here is derived from an EMBL/GenBank/DDBJ whole genome shotgun (WGS) entry which is preliminary data.</text>
</comment>
<dbReference type="PANTHER" id="PTHR42939">
    <property type="entry name" value="ABC TRANSPORTER ATP-BINDING PROTEIN ALBC-RELATED"/>
    <property type="match status" value="1"/>
</dbReference>
<keyword evidence="3" id="KW-0067">ATP-binding</keyword>
<name>A0ABQ3NQV6_STRVG</name>
<dbReference type="GeneID" id="86958311"/>
<evidence type="ECO:0000256" key="4">
    <source>
        <dbReference type="SAM" id="MobiDB-lite"/>
    </source>
</evidence>
<keyword evidence="1" id="KW-0813">Transport</keyword>
<dbReference type="Gene3D" id="3.40.50.300">
    <property type="entry name" value="P-loop containing nucleotide triphosphate hydrolases"/>
    <property type="match status" value="1"/>
</dbReference>
<evidence type="ECO:0000313" key="6">
    <source>
        <dbReference type="EMBL" id="GHI15134.1"/>
    </source>
</evidence>
<dbReference type="RefSeq" id="WP_372449467.1">
    <property type="nucleotide sequence ID" value="NZ_BMRU01000008.1"/>
</dbReference>
<evidence type="ECO:0000313" key="7">
    <source>
        <dbReference type="Proteomes" id="UP000660554"/>
    </source>
</evidence>
<evidence type="ECO:0000259" key="5">
    <source>
        <dbReference type="Pfam" id="PF13304"/>
    </source>
</evidence>
<evidence type="ECO:0000256" key="1">
    <source>
        <dbReference type="ARBA" id="ARBA00022448"/>
    </source>
</evidence>
<dbReference type="InterPro" id="IPR003959">
    <property type="entry name" value="ATPase_AAA_core"/>
</dbReference>
<keyword evidence="2" id="KW-0547">Nucleotide-binding</keyword>
<dbReference type="InterPro" id="IPR027417">
    <property type="entry name" value="P-loop_NTPase"/>
</dbReference>
<dbReference type="PANTHER" id="PTHR42939:SF1">
    <property type="entry name" value="ABC TRANSPORTER ATP-BINDING PROTEIN ALBC-RELATED"/>
    <property type="match status" value="1"/>
</dbReference>
<feature type="region of interest" description="Disordered" evidence="4">
    <location>
        <begin position="85"/>
        <end position="112"/>
    </location>
</feature>
<dbReference type="EMBL" id="BNDV01000010">
    <property type="protein sequence ID" value="GHI15134.1"/>
    <property type="molecule type" value="Genomic_DNA"/>
</dbReference>
<dbReference type="SUPFAM" id="SSF52540">
    <property type="entry name" value="P-loop containing nucleoside triphosphate hydrolases"/>
    <property type="match status" value="1"/>
</dbReference>
<protein>
    <recommendedName>
        <fullName evidence="5">ATPase AAA-type core domain-containing protein</fullName>
    </recommendedName>
</protein>